<dbReference type="RefSeq" id="WP_078708938.1">
    <property type="nucleotide sequence ID" value="NZ_FUXL01000008.1"/>
</dbReference>
<keyword evidence="5 12" id="KW-0813">Transport</keyword>
<dbReference type="NCBIfam" id="TIGR03141">
    <property type="entry name" value="cytochro_ccmD"/>
    <property type="match status" value="1"/>
</dbReference>
<evidence type="ECO:0000256" key="1">
    <source>
        <dbReference type="ARBA" id="ARBA00002442"/>
    </source>
</evidence>
<keyword evidence="7 12" id="KW-0997">Cell inner membrane</keyword>
<comment type="function">
    <text evidence="1 12">Required for the export of heme to the periplasm for the biogenesis of c-type cytochromes.</text>
</comment>
<gene>
    <name evidence="13" type="ORF">SAMN05428963_10899</name>
</gene>
<evidence type="ECO:0000256" key="9">
    <source>
        <dbReference type="ARBA" id="ARBA00022748"/>
    </source>
</evidence>
<evidence type="ECO:0000256" key="8">
    <source>
        <dbReference type="ARBA" id="ARBA00022692"/>
    </source>
</evidence>
<keyword evidence="8 12" id="KW-0812">Transmembrane</keyword>
<evidence type="ECO:0000313" key="13">
    <source>
        <dbReference type="EMBL" id="SKA21225.1"/>
    </source>
</evidence>
<dbReference type="GO" id="GO:0015886">
    <property type="term" value="P:heme transport"/>
    <property type="evidence" value="ECO:0007669"/>
    <property type="project" value="InterPro"/>
</dbReference>
<evidence type="ECO:0000256" key="5">
    <source>
        <dbReference type="ARBA" id="ARBA00022448"/>
    </source>
</evidence>
<keyword evidence="10 12" id="KW-1133">Transmembrane helix</keyword>
<dbReference type="Proteomes" id="UP000190135">
    <property type="component" value="Unassembled WGS sequence"/>
</dbReference>
<evidence type="ECO:0000313" key="14">
    <source>
        <dbReference type="Proteomes" id="UP000190135"/>
    </source>
</evidence>
<accession>A0A1T4RZ56</accession>
<evidence type="ECO:0000256" key="7">
    <source>
        <dbReference type="ARBA" id="ARBA00022519"/>
    </source>
</evidence>
<protein>
    <recommendedName>
        <fullName evidence="4 12">Heme exporter protein D</fullName>
    </recommendedName>
</protein>
<dbReference type="Pfam" id="PF04995">
    <property type="entry name" value="CcmD"/>
    <property type="match status" value="1"/>
</dbReference>
<evidence type="ECO:0000256" key="10">
    <source>
        <dbReference type="ARBA" id="ARBA00022989"/>
    </source>
</evidence>
<keyword evidence="6 12" id="KW-1003">Cell membrane</keyword>
<dbReference type="STRING" id="1365950.SAMN05428963_10899"/>
<dbReference type="GO" id="GO:0005886">
    <property type="term" value="C:plasma membrane"/>
    <property type="evidence" value="ECO:0007669"/>
    <property type="project" value="UniProtKB-SubCell"/>
</dbReference>
<dbReference type="EMBL" id="FUXL01000008">
    <property type="protein sequence ID" value="SKA21225.1"/>
    <property type="molecule type" value="Genomic_DNA"/>
</dbReference>
<organism evidence="13 14">
    <name type="scientific">Consotaella salsifontis</name>
    <dbReference type="NCBI Taxonomy" id="1365950"/>
    <lineage>
        <taxon>Bacteria</taxon>
        <taxon>Pseudomonadati</taxon>
        <taxon>Pseudomonadota</taxon>
        <taxon>Alphaproteobacteria</taxon>
        <taxon>Hyphomicrobiales</taxon>
        <taxon>Aurantimonadaceae</taxon>
        <taxon>Consotaella</taxon>
    </lineage>
</organism>
<dbReference type="AlphaFoldDB" id="A0A1T4RZ56"/>
<reference evidence="13 14" key="1">
    <citation type="submission" date="2017-02" db="EMBL/GenBank/DDBJ databases">
        <authorList>
            <person name="Peterson S.W."/>
        </authorList>
    </citation>
    <scope>NUCLEOTIDE SEQUENCE [LARGE SCALE GENOMIC DNA]</scope>
    <source>
        <strain evidence="13 14">USBA 369</strain>
    </source>
</reference>
<proteinExistence type="inferred from homology"/>
<evidence type="ECO:0000256" key="3">
    <source>
        <dbReference type="ARBA" id="ARBA00008741"/>
    </source>
</evidence>
<comment type="subcellular location">
    <subcellularLocation>
        <location evidence="2 12">Cell inner membrane</location>
        <topology evidence="2 12">Single-pass membrane protein</topology>
    </subcellularLocation>
</comment>
<evidence type="ECO:0000256" key="6">
    <source>
        <dbReference type="ARBA" id="ARBA00022475"/>
    </source>
</evidence>
<keyword evidence="11 12" id="KW-0472">Membrane</keyword>
<feature type="transmembrane region" description="Helical" evidence="12">
    <location>
        <begin position="6"/>
        <end position="29"/>
    </location>
</feature>
<sequence>MQNEYFAFISAAYGVSALSLLGLALWLFLDARGRQRELKALEARGIRRRSDASARGTAA</sequence>
<evidence type="ECO:0000256" key="4">
    <source>
        <dbReference type="ARBA" id="ARBA00016461"/>
    </source>
</evidence>
<evidence type="ECO:0000256" key="12">
    <source>
        <dbReference type="RuleBase" id="RU363101"/>
    </source>
</evidence>
<keyword evidence="14" id="KW-1185">Reference proteome</keyword>
<dbReference type="GO" id="GO:0017004">
    <property type="term" value="P:cytochrome complex assembly"/>
    <property type="evidence" value="ECO:0007669"/>
    <property type="project" value="UniProtKB-KW"/>
</dbReference>
<keyword evidence="9 12" id="KW-0201">Cytochrome c-type biogenesis</keyword>
<evidence type="ECO:0000256" key="2">
    <source>
        <dbReference type="ARBA" id="ARBA00004377"/>
    </source>
</evidence>
<dbReference type="InterPro" id="IPR007078">
    <property type="entry name" value="Haem_export_protD_CcmD"/>
</dbReference>
<name>A0A1T4RZ56_9HYPH</name>
<evidence type="ECO:0000256" key="11">
    <source>
        <dbReference type="ARBA" id="ARBA00023136"/>
    </source>
</evidence>
<comment type="similarity">
    <text evidence="3 12">Belongs to the CcmD/CycX/HelD family.</text>
</comment>